<evidence type="ECO:0000256" key="1">
    <source>
        <dbReference type="SAM" id="SignalP"/>
    </source>
</evidence>
<keyword evidence="3" id="KW-1185">Reference proteome</keyword>
<name>A0A4Y6Q048_PERCE</name>
<proteinExistence type="predicted"/>
<reference evidence="2 3" key="1">
    <citation type="submission" date="2019-06" db="EMBL/GenBank/DDBJ databases">
        <title>Persicimonas caeni gen. nov., sp. nov., a predatory bacterium isolated from solar saltern.</title>
        <authorList>
            <person name="Wang S."/>
        </authorList>
    </citation>
    <scope>NUCLEOTIDE SEQUENCE [LARGE SCALE GENOMIC DNA]</scope>
    <source>
        <strain evidence="2 3">YN101</strain>
    </source>
</reference>
<evidence type="ECO:0000313" key="3">
    <source>
        <dbReference type="Proteomes" id="UP000315995"/>
    </source>
</evidence>
<dbReference type="RefSeq" id="WP_141200396.1">
    <property type="nucleotide sequence ID" value="NZ_CP041186.1"/>
</dbReference>
<organism evidence="2 3">
    <name type="scientific">Persicimonas caeni</name>
    <dbReference type="NCBI Taxonomy" id="2292766"/>
    <lineage>
        <taxon>Bacteria</taxon>
        <taxon>Deltaproteobacteria</taxon>
        <taxon>Bradymonadales</taxon>
        <taxon>Bradymonadaceae</taxon>
        <taxon>Persicimonas</taxon>
    </lineage>
</organism>
<dbReference type="EMBL" id="CP041186">
    <property type="protein sequence ID" value="QDG53946.1"/>
    <property type="molecule type" value="Genomic_DNA"/>
</dbReference>
<sequence>MQKLIITTCLFAIASALVGCSHAHVYSPPARIAPLESSKPVAEDRTTGGVSVRSEGEIFGLAAASATLKVRHGVTEHSEVGVDANFMTIDDSDAAADLDPTIWSARVGGKWAPELLGDHVALIYGVGGGTSDGGQHISPDVGLVVAYENPYVVPFASVDGFVSEPINAQPIDVSSEREGLGTNIMTAQRTWGATFAGGVKVPIEAGGSTISPMVGMTRSVLTDGEEDADTYGLNLGVDVTFE</sequence>
<dbReference type="PROSITE" id="PS51257">
    <property type="entry name" value="PROKAR_LIPOPROTEIN"/>
    <property type="match status" value="1"/>
</dbReference>
<feature type="signal peptide" evidence="1">
    <location>
        <begin position="1"/>
        <end position="23"/>
    </location>
</feature>
<dbReference type="AlphaFoldDB" id="A0A4Y6Q048"/>
<feature type="chain" id="PRO_5030106788" description="Porin family protein" evidence="1">
    <location>
        <begin position="24"/>
        <end position="242"/>
    </location>
</feature>
<dbReference type="OrthoDB" id="5539183at2"/>
<protein>
    <recommendedName>
        <fullName evidence="4">Porin family protein</fullName>
    </recommendedName>
</protein>
<evidence type="ECO:0000313" key="2">
    <source>
        <dbReference type="EMBL" id="QDG53946.1"/>
    </source>
</evidence>
<keyword evidence="1" id="KW-0732">Signal</keyword>
<accession>A0A5B8YEA6</accession>
<gene>
    <name evidence="2" type="ORF">FIV42_25345</name>
</gene>
<dbReference type="Proteomes" id="UP000315995">
    <property type="component" value="Chromosome"/>
</dbReference>
<evidence type="ECO:0008006" key="4">
    <source>
        <dbReference type="Google" id="ProtNLM"/>
    </source>
</evidence>
<accession>A0A4Y6Q048</accession>